<dbReference type="EMBL" id="GL630006">
    <property type="protein sequence ID" value="EFW98682.1"/>
    <property type="molecule type" value="Genomic_DNA"/>
</dbReference>
<dbReference type="GeneID" id="25977756"/>
<sequence>MAVESKAEQRFRVAIVGGGLGGLALAQMLRSNERVQVTVYERQVEVTDRLAGYRIQMERGAIAMLTSRVSAGVGKNLERSIGEQPASGHAYSNILKLVEEPRPWSDGAVTLLGDATLNMSPYTGKGASLAVANALELAKCLDQDDFLDCLERRRTLLNGYVKTMIKRRRKQRKAGVFVPRLVFSGKNSVKVDLRDSLFRIVNVAGHSMVGVRRVVGSNRSPHVVLKIEPV</sequence>
<evidence type="ECO:0000313" key="6">
    <source>
        <dbReference type="Proteomes" id="UP000007796"/>
    </source>
</evidence>
<evidence type="ECO:0000313" key="5">
    <source>
        <dbReference type="EMBL" id="EFW98682.1"/>
    </source>
</evidence>
<name>F0XUJ4_GROCL</name>
<evidence type="ECO:0000256" key="2">
    <source>
        <dbReference type="ARBA" id="ARBA00022827"/>
    </source>
</evidence>
<dbReference type="RefSeq" id="XP_014168165.1">
    <property type="nucleotide sequence ID" value="XM_014312690.1"/>
</dbReference>
<keyword evidence="1" id="KW-0285">Flavoprotein</keyword>
<dbReference type="PANTHER" id="PTHR46972">
    <property type="entry name" value="MONOOXYGENASE ASQM-RELATED"/>
    <property type="match status" value="1"/>
</dbReference>
<dbReference type="HOGENOM" id="CLU_1204893_0_0_1"/>
<dbReference type="Proteomes" id="UP000007796">
    <property type="component" value="Unassembled WGS sequence"/>
</dbReference>
<evidence type="ECO:0000256" key="3">
    <source>
        <dbReference type="ARBA" id="ARBA00023002"/>
    </source>
</evidence>
<gene>
    <name evidence="5" type="ORF">CMQ_4534</name>
</gene>
<dbReference type="OrthoDB" id="655030at2759"/>
<dbReference type="InParanoid" id="F0XUJ4"/>
<protein>
    <submittedName>
        <fullName evidence="5">FAD-binding monooxygenase</fullName>
    </submittedName>
</protein>
<dbReference type="Pfam" id="PF13450">
    <property type="entry name" value="NAD_binding_8"/>
    <property type="match status" value="1"/>
</dbReference>
<keyword evidence="4 5" id="KW-0503">Monooxygenase</keyword>
<dbReference type="PANTHER" id="PTHR46972:SF1">
    <property type="entry name" value="FAD DEPENDENT OXIDOREDUCTASE DOMAIN-CONTAINING PROTEIN"/>
    <property type="match status" value="1"/>
</dbReference>
<accession>F0XUJ4</accession>
<reference evidence="5 6" key="1">
    <citation type="journal article" date="2011" name="Proc. Natl. Acad. Sci. U.S.A.">
        <title>Genome and transcriptome analyses of the mountain pine beetle-fungal symbiont Grosmannia clavigera, a lodgepole pine pathogen.</title>
        <authorList>
            <person name="DiGuistini S."/>
            <person name="Wang Y."/>
            <person name="Liao N.Y."/>
            <person name="Taylor G."/>
            <person name="Tanguay P."/>
            <person name="Feau N."/>
            <person name="Henrissat B."/>
            <person name="Chan S.K."/>
            <person name="Hesse-Orce U."/>
            <person name="Alamouti S.M."/>
            <person name="Tsui C.K.M."/>
            <person name="Docking R.T."/>
            <person name="Levasseur A."/>
            <person name="Haridas S."/>
            <person name="Robertson G."/>
            <person name="Birol I."/>
            <person name="Holt R.A."/>
            <person name="Marra M.A."/>
            <person name="Hamelin R.C."/>
            <person name="Hirst M."/>
            <person name="Jones S.J.M."/>
            <person name="Bohlmann J."/>
            <person name="Breuil C."/>
        </authorList>
    </citation>
    <scope>NUCLEOTIDE SEQUENCE [LARGE SCALE GENOMIC DNA]</scope>
    <source>
        <strain evidence="6">kw1407 / UAMH 11150</strain>
    </source>
</reference>
<keyword evidence="3" id="KW-0560">Oxidoreductase</keyword>
<dbReference type="GO" id="GO:0004497">
    <property type="term" value="F:monooxygenase activity"/>
    <property type="evidence" value="ECO:0007669"/>
    <property type="project" value="UniProtKB-KW"/>
</dbReference>
<keyword evidence="2" id="KW-0274">FAD</keyword>
<keyword evidence="6" id="KW-1185">Reference proteome</keyword>
<dbReference type="InterPro" id="IPR036188">
    <property type="entry name" value="FAD/NAD-bd_sf"/>
</dbReference>
<dbReference type="Gene3D" id="3.50.50.60">
    <property type="entry name" value="FAD/NAD(P)-binding domain"/>
    <property type="match status" value="2"/>
</dbReference>
<organism evidence="6">
    <name type="scientific">Grosmannia clavigera (strain kw1407 / UAMH 11150)</name>
    <name type="common">Blue stain fungus</name>
    <name type="synonym">Graphiocladiella clavigera</name>
    <dbReference type="NCBI Taxonomy" id="655863"/>
    <lineage>
        <taxon>Eukaryota</taxon>
        <taxon>Fungi</taxon>
        <taxon>Dikarya</taxon>
        <taxon>Ascomycota</taxon>
        <taxon>Pezizomycotina</taxon>
        <taxon>Sordariomycetes</taxon>
        <taxon>Sordariomycetidae</taxon>
        <taxon>Ophiostomatales</taxon>
        <taxon>Ophiostomataceae</taxon>
        <taxon>Leptographium</taxon>
    </lineage>
</organism>
<dbReference type="AlphaFoldDB" id="F0XUJ4"/>
<evidence type="ECO:0000256" key="1">
    <source>
        <dbReference type="ARBA" id="ARBA00022630"/>
    </source>
</evidence>
<proteinExistence type="predicted"/>
<dbReference type="STRING" id="655863.F0XUJ4"/>
<evidence type="ECO:0000256" key="4">
    <source>
        <dbReference type="ARBA" id="ARBA00023033"/>
    </source>
</evidence>
<dbReference type="SUPFAM" id="SSF51905">
    <property type="entry name" value="FAD/NAD(P)-binding domain"/>
    <property type="match status" value="1"/>
</dbReference>